<dbReference type="EMBL" id="OIVN01002635">
    <property type="protein sequence ID" value="SPD05228.1"/>
    <property type="molecule type" value="Genomic_DNA"/>
</dbReference>
<dbReference type="PROSITE" id="PS51423">
    <property type="entry name" value="MIRO"/>
    <property type="match status" value="2"/>
</dbReference>
<keyword evidence="5" id="KW-0677">Repeat</keyword>
<keyword evidence="10 15" id="KW-1133">Transmembrane helix</keyword>
<evidence type="ECO:0000256" key="4">
    <source>
        <dbReference type="ARBA" id="ARBA00022723"/>
    </source>
</evidence>
<dbReference type="SUPFAM" id="SSF47473">
    <property type="entry name" value="EF-hand"/>
    <property type="match status" value="2"/>
</dbReference>
<feature type="compositionally biased region" description="Basic and acidic residues" evidence="14">
    <location>
        <begin position="590"/>
        <end position="600"/>
    </location>
</feature>
<dbReference type="PANTHER" id="PTHR46819:SF1">
    <property type="entry name" value="EF-HAND CALCIUM-BINDING DOMAIN-CONTAINING PROTEIN 7"/>
    <property type="match status" value="1"/>
</dbReference>
<evidence type="ECO:0000256" key="14">
    <source>
        <dbReference type="SAM" id="MobiDB-lite"/>
    </source>
</evidence>
<evidence type="ECO:0000256" key="9">
    <source>
        <dbReference type="ARBA" id="ARBA00022837"/>
    </source>
</evidence>
<evidence type="ECO:0000256" key="1">
    <source>
        <dbReference type="ARBA" id="ARBA00004200"/>
    </source>
</evidence>
<dbReference type="InterPro" id="IPR018247">
    <property type="entry name" value="EF_Hand_1_Ca_BS"/>
</dbReference>
<keyword evidence="8" id="KW-0378">Hydrolase</keyword>
<evidence type="ECO:0000259" key="18">
    <source>
        <dbReference type="PROSITE" id="PS51423"/>
    </source>
</evidence>
<dbReference type="GO" id="GO:0005525">
    <property type="term" value="F:GTP binding"/>
    <property type="evidence" value="ECO:0007669"/>
    <property type="project" value="UniProtKB-KW"/>
</dbReference>
<keyword evidence="13 15" id="KW-0472">Membrane</keyword>
<dbReference type="InterPro" id="IPR011992">
    <property type="entry name" value="EF-hand-dom_pair"/>
</dbReference>
<feature type="compositionally biased region" description="Acidic residues" evidence="14">
    <location>
        <begin position="601"/>
        <end position="619"/>
    </location>
</feature>
<feature type="domain" description="Reverse transcriptase" evidence="17">
    <location>
        <begin position="1280"/>
        <end position="1560"/>
    </location>
</feature>
<dbReference type="Pfam" id="PF03372">
    <property type="entry name" value="Exo_endo_phos"/>
    <property type="match status" value="1"/>
</dbReference>
<dbReference type="SUPFAM" id="SSF56672">
    <property type="entry name" value="DNA/RNA polymerases"/>
    <property type="match status" value="1"/>
</dbReference>
<dbReference type="GO" id="GO:0005509">
    <property type="term" value="F:calcium ion binding"/>
    <property type="evidence" value="ECO:0007669"/>
    <property type="project" value="InterPro"/>
</dbReference>
<dbReference type="GO" id="GO:0006281">
    <property type="term" value="P:DNA repair"/>
    <property type="evidence" value="ECO:0007669"/>
    <property type="project" value="InterPro"/>
</dbReference>
<protein>
    <recommendedName>
        <fullName evidence="20">Mitochondrial Rho GTPase</fullName>
    </recommendedName>
</protein>
<dbReference type="GO" id="GO:0003677">
    <property type="term" value="F:DNA binding"/>
    <property type="evidence" value="ECO:0007669"/>
    <property type="project" value="InterPro"/>
</dbReference>
<dbReference type="InterPro" id="IPR002048">
    <property type="entry name" value="EF_hand_dom"/>
</dbReference>
<keyword evidence="7" id="KW-1000">Mitochondrion outer membrane</keyword>
<keyword evidence="6" id="KW-0547">Nucleotide-binding</keyword>
<evidence type="ECO:0000313" key="19">
    <source>
        <dbReference type="EMBL" id="SPD05228.1"/>
    </source>
</evidence>
<feature type="domain" description="EF-hand" evidence="16">
    <location>
        <begin position="1934"/>
        <end position="1969"/>
    </location>
</feature>
<dbReference type="Gene3D" id="3.60.10.10">
    <property type="entry name" value="Endonuclease/exonuclease/phosphatase"/>
    <property type="match status" value="1"/>
</dbReference>
<evidence type="ECO:0000256" key="10">
    <source>
        <dbReference type="ARBA" id="ARBA00022989"/>
    </source>
</evidence>
<dbReference type="InterPro" id="IPR027417">
    <property type="entry name" value="P-loop_NTPase"/>
</dbReference>
<sequence length="2263" mass="255204">MAGGLVGYSTTSGTRTSVRVVIAGDRGTGKSSLIAAAASESFPENVSPVLPPTRLPADFFPDRVPVILIDTSSSLENRVKLNEELKRADAVVLTYACDQPLTLTRLSTHWLHELRRLEVKVPVVVVGCKLDMREEHETMNLEQVMSPIMQKFREIETCIECSAANLIQVPEVFYYAQKAVLHPTSPLFDQENQCLRDRCARALRRIFVLCDHDMDGALNDTELNEFQVKCFNAPLQPAEIVGVKRVVHEKIPAGVNQLGLTLTGFLFLHALFIEKGRIETTWAVLRKFGYDDDLKLRDDFLPVPSKRASDQVQPESSGNTFIIDSRTFTLGFDGGRMDSYHIMERRGRFRGSLWLGLGGLRWDGYRVLEISCLSNRGGRFLDISEYHSGAHRGSIRLPEGRRGAGWSLFEFQVRKYFLCEIVVPEHRLESLRKSEEKLPAAGHAGNRNTHWRHSRQERNSRPFRNSARFAPILPKTDTIRVNEKRESWNHVELANNTPRPTRLSKFEWKPKSKTLRITLDSGSRRKVEWVGLASLTGPKIIRDEGLPSCGPLIAEAQEPSVLYTGMVDGPITTKELPVHHFYVGEASGTKDTRMESKICDPTDDEDDSESESTGDEDDSKSELAEMPFVDSGGLLDLDLTVSGEDELRREPSGPTDSLSVEVELTRDENKAVNNLSGVSKWSVCLRVSLWRIPQSQDSPFLGSLEYYVTGETQSPLSCSPLDRIDPVDFAAFTQGYTGDILALEEAMSIWVEQKYKGFSKLVGMALVGFESECLSLLRRIDTERKRLRPSIGPRVPTGSLKILSWNVRGLNNPRKREVVKNLLRDWKADVVCLQETKLAAINLSIIRSLWGNIYVGWEVLNAVNSARGILLMWDKQVLEKLDCYIGTFTVSCQWKSLEDNFNWTGLGVYGPNLGAVRGSFWDELAVIRNRWANPWCLFGDFNIIRFPCERLGCQTFSQGMLEFSDFIDSNHLVDLPLDGGLYTWCSGSDQPSMSRIDRVLVSGDWEEHFPDVSQKLLPRPLSDHSPILVEAGGMARGKSSFKFENMWLKSEGFVDLVKGWWSGYAFSGPPSRVLARKLKALKGDLKSWNKNCFGDVGLKKNQAMGDILRLDKKEFQGVLSHTESLHREELKLEVDRLAHLEEVSWRQKSRVLCLKEGDNNTKFFHKMANSHRRRNQIKCIEVDGSRNEEESDIRNQVVYFYKLLYEENEDWRPNVDGLSFASIGEEAKDRLERRFDKEEVVQVLKDLEGDKAPGPDGFTMAFFQKCWPVIQDDIMGFFEEVYEQGQFESSLNATFLALIPKKNDARNIKDFRPISLIGNVYKLLSKVLANRLKEVLDDLISESQNAFVGGRQMLDSVLIANECLDSRLKRRQPGVICKLDIEKAYDHVNWNCLIHLLGTMGFGTKWQGWIRACISTVRYSILINGSPTGFFGSSRGLRQGDPLSPLLFLLVMEILSKILKQVEDSGLIRGFLASRSGVAGLSISHLLFADDTMIMCDADPVQLMYLRLAMTCFEATTGLRVNLAKSEIVPVGEVENLRVLADILCCRIGSLPMSYLGMPLGSTFKSTLIWNPIIEKIERRLAGWKSLYLSKGGRLTLLKSTLSSLPTFYLSLFTIPCSVAKRIEQIQRRFLWGGSDDTFKHCLVEWETVCSPIDKGGLGVRKLVPFNRALLAKWLWRFGVEDNRLWKRVLVARHGAGWGDWSTGRIRDSHGCGLWKGIMLGWTDFSAHLRYKVGRGDRVRLWHDRWCGDVILKDSFPALYACASNKAATINEVLVRENGGVDWRVTFVRNFNDWELDDVASFLGLLQSHLPSRMVDDRSWWKLKSNGIFDAFGIHWVIPGTVADLLFSWWNGLGRHSSDIWNLVPACLMWTVWKERNQRTFEDTIKVENQILEGFILTLFDWSKAWGLSSSTSIPEFTSSLFLSLHDSVELTSEAVEFLSGVFRLFDTDNDGALQPSELDELFCTAPESPWDKAPYKDSAERTAQGEISLNGFQSQWALMTSLDPQLSLANLVYIGYGGDPASALRVTRRRSIDCKKQKTERNVFQCLVFGPKSAGKSSLLNSLLGRPFFKNDSTTGERYAVNVVDQLGRSKKILILREIPDDGVKQNLSNKEFLAACDVAVFVYDSSDEKSWKRSKELMLEVARHGEESGHGVPCLLLAAKDDLDPYPVAVQDSVTVCHKLGMEAPIPLSMKLNDSNNIFSRIISAAEHPHLSIPETETGRNRKQYRQLVNQSLIFVSIGAAVTVVGLAAYRAYAASRNNSS</sequence>
<keyword evidence="3 15" id="KW-0812">Transmembrane</keyword>
<feature type="region of interest" description="Disordered" evidence="14">
    <location>
        <begin position="590"/>
        <end position="622"/>
    </location>
</feature>
<dbReference type="Gene3D" id="1.10.238.10">
    <property type="entry name" value="EF-hand"/>
    <property type="match status" value="2"/>
</dbReference>
<dbReference type="InterPro" id="IPR043502">
    <property type="entry name" value="DNA/RNA_pol_sf"/>
</dbReference>
<dbReference type="InterPro" id="IPR020860">
    <property type="entry name" value="MIRO_dom"/>
</dbReference>
<accession>A0A2N9H0A5</accession>
<dbReference type="Pfam" id="PF08355">
    <property type="entry name" value="EF_assoc_1"/>
    <property type="match status" value="1"/>
</dbReference>
<dbReference type="InterPro" id="IPR005135">
    <property type="entry name" value="Endo/exonuclease/phosphatase"/>
</dbReference>
<dbReference type="InterPro" id="IPR020847">
    <property type="entry name" value="AP_endonuclease_F1_BS"/>
</dbReference>
<dbReference type="SMART" id="SM00174">
    <property type="entry name" value="RHO"/>
    <property type="match status" value="1"/>
</dbReference>
<reference evidence="19" key="1">
    <citation type="submission" date="2018-02" db="EMBL/GenBank/DDBJ databases">
        <authorList>
            <person name="Cohen D.B."/>
            <person name="Kent A.D."/>
        </authorList>
    </citation>
    <scope>NUCLEOTIDE SEQUENCE</scope>
</reference>
<proteinExistence type="inferred from homology"/>
<dbReference type="SUPFAM" id="SSF56219">
    <property type="entry name" value="DNase I-like"/>
    <property type="match status" value="1"/>
</dbReference>
<dbReference type="InterPro" id="IPR000477">
    <property type="entry name" value="RT_dom"/>
</dbReference>
<keyword evidence="9" id="KW-0106">Calcium</keyword>
<feature type="region of interest" description="Disordered" evidence="14">
    <location>
        <begin position="439"/>
        <end position="461"/>
    </location>
</feature>
<dbReference type="FunFam" id="1.10.238.10:FF:000011">
    <property type="entry name" value="Mitochondrial Rho GTPase"/>
    <property type="match status" value="1"/>
</dbReference>
<dbReference type="FunFam" id="3.40.50.300:FF:000935">
    <property type="entry name" value="Mitochondrial Rho GTPase"/>
    <property type="match status" value="1"/>
</dbReference>
<dbReference type="Pfam" id="PF00071">
    <property type="entry name" value="Ras"/>
    <property type="match status" value="1"/>
</dbReference>
<organism evidence="19">
    <name type="scientific">Fagus sylvatica</name>
    <name type="common">Beechnut</name>
    <dbReference type="NCBI Taxonomy" id="28930"/>
    <lineage>
        <taxon>Eukaryota</taxon>
        <taxon>Viridiplantae</taxon>
        <taxon>Streptophyta</taxon>
        <taxon>Embryophyta</taxon>
        <taxon>Tracheophyta</taxon>
        <taxon>Spermatophyta</taxon>
        <taxon>Magnoliopsida</taxon>
        <taxon>eudicotyledons</taxon>
        <taxon>Gunneridae</taxon>
        <taxon>Pentapetalae</taxon>
        <taxon>rosids</taxon>
        <taxon>fabids</taxon>
        <taxon>Fagales</taxon>
        <taxon>Fagaceae</taxon>
        <taxon>Fagus</taxon>
    </lineage>
</organism>
<dbReference type="Gene3D" id="3.40.50.300">
    <property type="entry name" value="P-loop containing nucleotide triphosphate hydrolases"/>
    <property type="match status" value="2"/>
</dbReference>
<keyword evidence="11" id="KW-0496">Mitochondrion</keyword>
<evidence type="ECO:0000256" key="12">
    <source>
        <dbReference type="ARBA" id="ARBA00023134"/>
    </source>
</evidence>
<dbReference type="CDD" id="cd01892">
    <property type="entry name" value="Miro2"/>
    <property type="match status" value="1"/>
</dbReference>
<evidence type="ECO:0008006" key="20">
    <source>
        <dbReference type="Google" id="ProtNLM"/>
    </source>
</evidence>
<evidence type="ECO:0000256" key="8">
    <source>
        <dbReference type="ARBA" id="ARBA00022801"/>
    </source>
</evidence>
<evidence type="ECO:0000256" key="13">
    <source>
        <dbReference type="ARBA" id="ARBA00023136"/>
    </source>
</evidence>
<evidence type="ECO:0000259" key="16">
    <source>
        <dbReference type="PROSITE" id="PS50222"/>
    </source>
</evidence>
<dbReference type="InterPro" id="IPR052266">
    <property type="entry name" value="Miro-EF-hand_domain"/>
</dbReference>
<feature type="domain" description="Miro" evidence="18">
    <location>
        <begin position="2042"/>
        <end position="2210"/>
    </location>
</feature>
<dbReference type="InterPro" id="IPR036691">
    <property type="entry name" value="Endo/exonu/phosph_ase_sf"/>
</dbReference>
<gene>
    <name evidence="19" type="ORF">FSB_LOCUS33110</name>
</gene>
<evidence type="ECO:0000256" key="3">
    <source>
        <dbReference type="ARBA" id="ARBA00022692"/>
    </source>
</evidence>
<keyword evidence="12" id="KW-0342">GTP-binding</keyword>
<dbReference type="GO" id="GO:0005741">
    <property type="term" value="C:mitochondrial outer membrane"/>
    <property type="evidence" value="ECO:0007669"/>
    <property type="project" value="UniProtKB-SubCell"/>
</dbReference>
<dbReference type="FunFam" id="3.40.50.300:FF:000553">
    <property type="entry name" value="Mitochondrial Rho GTPase"/>
    <property type="match status" value="1"/>
</dbReference>
<evidence type="ECO:0000256" key="11">
    <source>
        <dbReference type="ARBA" id="ARBA00023128"/>
    </source>
</evidence>
<dbReference type="PROSITE" id="PS00726">
    <property type="entry name" value="AP_NUCLEASE_F1_1"/>
    <property type="match status" value="1"/>
</dbReference>
<dbReference type="CDD" id="cd01893">
    <property type="entry name" value="Miro1"/>
    <property type="match status" value="1"/>
</dbReference>
<evidence type="ECO:0000256" key="5">
    <source>
        <dbReference type="ARBA" id="ARBA00022737"/>
    </source>
</evidence>
<keyword evidence="4" id="KW-0479">Metal-binding</keyword>
<dbReference type="PROSITE" id="PS50222">
    <property type="entry name" value="EF_HAND_2"/>
    <property type="match status" value="1"/>
</dbReference>
<name>A0A2N9H0A5_FAGSY</name>
<dbReference type="GO" id="GO:0003924">
    <property type="term" value="F:GTPase activity"/>
    <property type="evidence" value="ECO:0007669"/>
    <property type="project" value="InterPro"/>
</dbReference>
<dbReference type="GO" id="GO:0004519">
    <property type="term" value="F:endonuclease activity"/>
    <property type="evidence" value="ECO:0007669"/>
    <property type="project" value="InterPro"/>
</dbReference>
<dbReference type="InterPro" id="IPR001806">
    <property type="entry name" value="Small_GTPase"/>
</dbReference>
<dbReference type="InterPro" id="IPR013567">
    <property type="entry name" value="EF_hand_assoc_2"/>
</dbReference>
<feature type="transmembrane region" description="Helical" evidence="15">
    <location>
        <begin position="2235"/>
        <end position="2255"/>
    </location>
</feature>
<dbReference type="PROSITE" id="PS50878">
    <property type="entry name" value="RT_POL"/>
    <property type="match status" value="1"/>
</dbReference>
<evidence type="ECO:0000256" key="15">
    <source>
        <dbReference type="SAM" id="Phobius"/>
    </source>
</evidence>
<evidence type="ECO:0000256" key="2">
    <source>
        <dbReference type="ARBA" id="ARBA00007981"/>
    </source>
</evidence>
<comment type="similarity">
    <text evidence="2">Belongs to the mitochondrial Rho GTPase family.</text>
</comment>
<dbReference type="Pfam" id="PF08356">
    <property type="entry name" value="EF_assoc_2"/>
    <property type="match status" value="1"/>
</dbReference>
<evidence type="ECO:0000256" key="6">
    <source>
        <dbReference type="ARBA" id="ARBA00022741"/>
    </source>
</evidence>
<dbReference type="PRINTS" id="PR00449">
    <property type="entry name" value="RASTRNSFRMNG"/>
</dbReference>
<dbReference type="PANTHER" id="PTHR46819">
    <property type="entry name" value="EF-HAND CALCIUM-BINDING DOMAIN-CONTAINING PROTEIN 7"/>
    <property type="match status" value="1"/>
</dbReference>
<dbReference type="SUPFAM" id="SSF52540">
    <property type="entry name" value="P-loop containing nucleoside triphosphate hydrolases"/>
    <property type="match status" value="2"/>
</dbReference>
<evidence type="ECO:0000256" key="7">
    <source>
        <dbReference type="ARBA" id="ARBA00022787"/>
    </source>
</evidence>
<comment type="subcellular location">
    <subcellularLocation>
        <location evidence="1">Mitochondrion outer membrane</location>
        <topology evidence="1">Single-pass type IV membrane protein</topology>
    </subcellularLocation>
</comment>
<dbReference type="CDD" id="cd01650">
    <property type="entry name" value="RT_nLTR_like"/>
    <property type="match status" value="1"/>
</dbReference>
<dbReference type="SMART" id="SM00175">
    <property type="entry name" value="RAB"/>
    <property type="match status" value="1"/>
</dbReference>
<evidence type="ECO:0000259" key="17">
    <source>
        <dbReference type="PROSITE" id="PS50878"/>
    </source>
</evidence>
<dbReference type="PROSITE" id="PS00018">
    <property type="entry name" value="EF_HAND_1"/>
    <property type="match status" value="2"/>
</dbReference>
<feature type="domain" description="Miro" evidence="18">
    <location>
        <begin position="15"/>
        <end position="182"/>
    </location>
</feature>
<dbReference type="InterPro" id="IPR013566">
    <property type="entry name" value="EF_hand_assoc_1"/>
</dbReference>
<dbReference type="Pfam" id="PF00078">
    <property type="entry name" value="RVT_1"/>
    <property type="match status" value="1"/>
</dbReference>